<gene>
    <name evidence="7" type="ordered locus">Alvin_2731</name>
</gene>
<name>D3RQ29_ALLVD</name>
<feature type="transmembrane region" description="Helical" evidence="6">
    <location>
        <begin position="73"/>
        <end position="91"/>
    </location>
</feature>
<keyword evidence="3 6" id="KW-0812">Transmembrane</keyword>
<reference evidence="7 8" key="1">
    <citation type="journal article" date="2011" name="Stand. Genomic Sci.">
        <title>Complete genome sequence of Allochromatium vinosum DSM 180(T).</title>
        <authorList>
            <person name="Weissgerber T."/>
            <person name="Zigann R."/>
            <person name="Bruce D."/>
            <person name="Chang Y.J."/>
            <person name="Detter J.C."/>
            <person name="Han C."/>
            <person name="Hauser L."/>
            <person name="Jeffries C.D."/>
            <person name="Land M."/>
            <person name="Munk A.C."/>
            <person name="Tapia R."/>
            <person name="Dahl C."/>
        </authorList>
    </citation>
    <scope>NUCLEOTIDE SEQUENCE [LARGE SCALE GENOMIC DNA]</scope>
    <source>
        <strain evidence="8">ATCC 17899 / DSM 180 / NBRC 103801 / NCIMB 10441 / D</strain>
    </source>
</reference>
<sequence length="276" mass="29857">MDANAPASPSISLIELSPWDLSLASLLVLLLAGLSWRLRLGVERRVLIAAARSAVQLSLVGLVLKLLFAQTSLPLIGLMALVMLSVAGFEVMQRQTRRFGGPWGYGIGAVSMFLSSFSVTLLALTVVIGVEPWYQPQYLIPLLGMLLGNTMSGVAIALDNLTRHAWESRGQIEARLLAGQDWEQAIEHIRRESLRSGLIPIINAMGTAGLVSLPGLMTGQILAGSPPMDAAKYQLLIMFLIAAGTGLGAMVAVWMGSRRLFDERQRLRLDRLTQTG</sequence>
<evidence type="ECO:0000256" key="5">
    <source>
        <dbReference type="ARBA" id="ARBA00023136"/>
    </source>
</evidence>
<comment type="similarity">
    <text evidence="2">Belongs to the UPF0014 family.</text>
</comment>
<dbReference type="GO" id="GO:0005886">
    <property type="term" value="C:plasma membrane"/>
    <property type="evidence" value="ECO:0007669"/>
    <property type="project" value="TreeGrafter"/>
</dbReference>
<evidence type="ECO:0000256" key="1">
    <source>
        <dbReference type="ARBA" id="ARBA00004141"/>
    </source>
</evidence>
<dbReference type="Pfam" id="PF03649">
    <property type="entry name" value="UPF0014"/>
    <property type="match status" value="1"/>
</dbReference>
<dbReference type="STRING" id="572477.Alvin_2731"/>
<keyword evidence="5 6" id="KW-0472">Membrane</keyword>
<feature type="transmembrane region" description="Helical" evidence="6">
    <location>
        <begin position="138"/>
        <end position="158"/>
    </location>
</feature>
<evidence type="ECO:0008006" key="9">
    <source>
        <dbReference type="Google" id="ProtNLM"/>
    </source>
</evidence>
<proteinExistence type="inferred from homology"/>
<protein>
    <recommendedName>
        <fullName evidence="9">Iron export ABC transporter permease subunit FetB</fullName>
    </recommendedName>
</protein>
<evidence type="ECO:0000256" key="3">
    <source>
        <dbReference type="ARBA" id="ARBA00022692"/>
    </source>
</evidence>
<accession>D3RQ29</accession>
<evidence type="ECO:0000313" key="8">
    <source>
        <dbReference type="Proteomes" id="UP000001441"/>
    </source>
</evidence>
<keyword evidence="8" id="KW-1185">Reference proteome</keyword>
<keyword evidence="4 6" id="KW-1133">Transmembrane helix</keyword>
<dbReference type="InterPro" id="IPR005226">
    <property type="entry name" value="UPF0014_fam"/>
</dbReference>
<organism evidence="7 8">
    <name type="scientific">Allochromatium vinosum (strain ATCC 17899 / DSM 180 / NBRC 103801 / NCIMB 10441 / D)</name>
    <name type="common">Chromatium vinosum</name>
    <dbReference type="NCBI Taxonomy" id="572477"/>
    <lineage>
        <taxon>Bacteria</taxon>
        <taxon>Pseudomonadati</taxon>
        <taxon>Pseudomonadota</taxon>
        <taxon>Gammaproteobacteria</taxon>
        <taxon>Chromatiales</taxon>
        <taxon>Chromatiaceae</taxon>
        <taxon>Allochromatium</taxon>
    </lineage>
</organism>
<dbReference type="PANTHER" id="PTHR30028:SF0">
    <property type="entry name" value="PROTEIN ALUMINUM SENSITIVE 3"/>
    <property type="match status" value="1"/>
</dbReference>
<dbReference type="HOGENOM" id="CLU_076147_1_1_6"/>
<feature type="transmembrane region" description="Helical" evidence="6">
    <location>
        <begin position="198"/>
        <end position="223"/>
    </location>
</feature>
<evidence type="ECO:0000256" key="4">
    <source>
        <dbReference type="ARBA" id="ARBA00022989"/>
    </source>
</evidence>
<evidence type="ECO:0000313" key="7">
    <source>
        <dbReference type="EMBL" id="ADC63640.1"/>
    </source>
</evidence>
<dbReference type="PANTHER" id="PTHR30028">
    <property type="entry name" value="UPF0014 INNER MEMBRANE PROTEIN YBBM-RELATED"/>
    <property type="match status" value="1"/>
</dbReference>
<feature type="transmembrane region" description="Helical" evidence="6">
    <location>
        <begin position="103"/>
        <end position="126"/>
    </location>
</feature>
<dbReference type="AlphaFoldDB" id="D3RQ29"/>
<dbReference type="KEGG" id="alv:Alvin_2731"/>
<dbReference type="eggNOG" id="COG0390">
    <property type="taxonomic scope" value="Bacteria"/>
</dbReference>
<comment type="subcellular location">
    <subcellularLocation>
        <location evidence="1">Membrane</location>
        <topology evidence="1">Multi-pass membrane protein</topology>
    </subcellularLocation>
</comment>
<evidence type="ECO:0000256" key="6">
    <source>
        <dbReference type="SAM" id="Phobius"/>
    </source>
</evidence>
<feature type="transmembrane region" description="Helical" evidence="6">
    <location>
        <begin position="235"/>
        <end position="256"/>
    </location>
</feature>
<dbReference type="Proteomes" id="UP000001441">
    <property type="component" value="Chromosome"/>
</dbReference>
<evidence type="ECO:0000256" key="2">
    <source>
        <dbReference type="ARBA" id="ARBA00005268"/>
    </source>
</evidence>
<dbReference type="EMBL" id="CP001896">
    <property type="protein sequence ID" value="ADC63640.1"/>
    <property type="molecule type" value="Genomic_DNA"/>
</dbReference>